<dbReference type="AlphaFoldDB" id="A0A382P6S0"/>
<dbReference type="Pfam" id="PF02882">
    <property type="entry name" value="THF_DHG_CYH_C"/>
    <property type="match status" value="1"/>
</dbReference>
<keyword evidence="11" id="KW-0511">Multifunctional enzyme</keyword>
<keyword evidence="10" id="KW-0486">Methionine biosynthesis</keyword>
<dbReference type="SUPFAM" id="SSF51735">
    <property type="entry name" value="NAD(P)-binding Rossmann-fold domains"/>
    <property type="match status" value="1"/>
</dbReference>
<evidence type="ECO:0000256" key="8">
    <source>
        <dbReference type="ARBA" id="ARBA00023002"/>
    </source>
</evidence>
<dbReference type="SUPFAM" id="SSF53223">
    <property type="entry name" value="Aminoacid dehydrogenase-like, N-terminal domain"/>
    <property type="match status" value="1"/>
</dbReference>
<keyword evidence="9" id="KW-0368">Histidine biosynthesis</keyword>
<dbReference type="Gene3D" id="3.40.50.720">
    <property type="entry name" value="NAD(P)-binding Rossmann-like Domain"/>
    <property type="match status" value="1"/>
</dbReference>
<dbReference type="GO" id="GO:0004477">
    <property type="term" value="F:methenyltetrahydrofolate cyclohydrolase activity"/>
    <property type="evidence" value="ECO:0007669"/>
    <property type="project" value="TreeGrafter"/>
</dbReference>
<keyword evidence="8" id="KW-0560">Oxidoreductase</keyword>
<dbReference type="GO" id="GO:0035999">
    <property type="term" value="P:tetrahydrofolate interconversion"/>
    <property type="evidence" value="ECO:0007669"/>
    <property type="project" value="TreeGrafter"/>
</dbReference>
<dbReference type="PANTHER" id="PTHR48099">
    <property type="entry name" value="C-1-TETRAHYDROFOLATE SYNTHASE, CYTOPLASMIC-RELATED"/>
    <property type="match status" value="1"/>
</dbReference>
<evidence type="ECO:0000259" key="12">
    <source>
        <dbReference type="Pfam" id="PF00763"/>
    </source>
</evidence>
<keyword evidence="5" id="KW-0658">Purine biosynthesis</keyword>
<evidence type="ECO:0000256" key="7">
    <source>
        <dbReference type="ARBA" id="ARBA00022857"/>
    </source>
</evidence>
<evidence type="ECO:0000256" key="11">
    <source>
        <dbReference type="ARBA" id="ARBA00023268"/>
    </source>
</evidence>
<dbReference type="Pfam" id="PF00763">
    <property type="entry name" value="THF_DHG_CYH"/>
    <property type="match status" value="1"/>
</dbReference>
<evidence type="ECO:0000256" key="10">
    <source>
        <dbReference type="ARBA" id="ARBA00023167"/>
    </source>
</evidence>
<name>A0A382P6S0_9ZZZZ</name>
<sequence length="280" mass="30108">MKIINGKLLAQNLRDSIANEVKQYSRPPGLAVILVGDDEASQLYVRNKSKACVEVGFYSDQIHKSANITEEELLSEVNRLNENQTIDGILVQLPLPSHIDSNKIIEAIIPEKDVDGFSSENVGKLSLNKPFISPCTPKGIMKMIASIKYDLKGKDCVIIGASNIVGRPMSMELLNAGATVLVCHKHTKDITDKVKTADVVIAAAGVAHLVKEDWVKEGAVVIDVGINRLKDGSLTGDVDFNAVKDKVSAISPVPGGVGPMTIAVLLENTLTAYKARLIDS</sequence>
<protein>
    <submittedName>
        <fullName evidence="14">Uncharacterized protein</fullName>
    </submittedName>
</protein>
<gene>
    <name evidence="14" type="ORF">METZ01_LOCUS321169</name>
</gene>
<evidence type="ECO:0000256" key="4">
    <source>
        <dbReference type="ARBA" id="ARBA00022605"/>
    </source>
</evidence>
<accession>A0A382P6S0</accession>
<feature type="domain" description="Tetrahydrofolate dehydrogenase/cyclohydrolase NAD(P)-binding" evidence="13">
    <location>
        <begin position="134"/>
        <end position="275"/>
    </location>
</feature>
<dbReference type="HAMAP" id="MF_01576">
    <property type="entry name" value="THF_DHG_CYH"/>
    <property type="match status" value="1"/>
</dbReference>
<dbReference type="InterPro" id="IPR046346">
    <property type="entry name" value="Aminoacid_DH-like_N_sf"/>
</dbReference>
<feature type="domain" description="Tetrahydrofolate dehydrogenase/cyclohydrolase catalytic" evidence="12">
    <location>
        <begin position="4"/>
        <end position="115"/>
    </location>
</feature>
<comment type="subunit">
    <text evidence="2">Homodimer.</text>
</comment>
<dbReference type="CDD" id="cd01080">
    <property type="entry name" value="NAD_bind_m-THF_DH_Cyclohyd"/>
    <property type="match status" value="1"/>
</dbReference>
<comment type="pathway">
    <text evidence="1">One-carbon metabolism; tetrahydrofolate interconversion.</text>
</comment>
<dbReference type="FunFam" id="3.40.50.720:FF:000094">
    <property type="entry name" value="Bifunctional protein FolD"/>
    <property type="match status" value="1"/>
</dbReference>
<keyword evidence="3" id="KW-0554">One-carbon metabolism</keyword>
<dbReference type="PRINTS" id="PR00085">
    <property type="entry name" value="THFDHDRGNASE"/>
</dbReference>
<evidence type="ECO:0000256" key="2">
    <source>
        <dbReference type="ARBA" id="ARBA00011738"/>
    </source>
</evidence>
<dbReference type="NCBIfam" id="NF008058">
    <property type="entry name" value="PRK10792.1"/>
    <property type="match status" value="1"/>
</dbReference>
<evidence type="ECO:0000256" key="1">
    <source>
        <dbReference type="ARBA" id="ARBA00004777"/>
    </source>
</evidence>
<evidence type="ECO:0000256" key="6">
    <source>
        <dbReference type="ARBA" id="ARBA00022801"/>
    </source>
</evidence>
<dbReference type="InterPro" id="IPR020867">
    <property type="entry name" value="THF_DH/CycHdrlase_CS"/>
</dbReference>
<dbReference type="GO" id="GO:0006164">
    <property type="term" value="P:purine nucleotide biosynthetic process"/>
    <property type="evidence" value="ECO:0007669"/>
    <property type="project" value="UniProtKB-KW"/>
</dbReference>
<keyword evidence="7" id="KW-0521">NADP</keyword>
<proteinExistence type="inferred from homology"/>
<dbReference type="GO" id="GO:0000105">
    <property type="term" value="P:L-histidine biosynthetic process"/>
    <property type="evidence" value="ECO:0007669"/>
    <property type="project" value="UniProtKB-KW"/>
</dbReference>
<evidence type="ECO:0000256" key="3">
    <source>
        <dbReference type="ARBA" id="ARBA00022563"/>
    </source>
</evidence>
<keyword evidence="6" id="KW-0378">Hydrolase</keyword>
<evidence type="ECO:0000256" key="9">
    <source>
        <dbReference type="ARBA" id="ARBA00023102"/>
    </source>
</evidence>
<dbReference type="PANTHER" id="PTHR48099:SF5">
    <property type="entry name" value="C-1-TETRAHYDROFOLATE SYNTHASE, CYTOPLASMIC"/>
    <property type="match status" value="1"/>
</dbReference>
<dbReference type="Gene3D" id="3.40.50.10860">
    <property type="entry name" value="Leucine Dehydrogenase, chain A, domain 1"/>
    <property type="match status" value="1"/>
</dbReference>
<organism evidence="14">
    <name type="scientific">marine metagenome</name>
    <dbReference type="NCBI Taxonomy" id="408172"/>
    <lineage>
        <taxon>unclassified sequences</taxon>
        <taxon>metagenomes</taxon>
        <taxon>ecological metagenomes</taxon>
    </lineage>
</organism>
<dbReference type="InterPro" id="IPR000672">
    <property type="entry name" value="THF_DH/CycHdrlase"/>
</dbReference>
<dbReference type="FunFam" id="3.40.50.10860:FF:000005">
    <property type="entry name" value="C-1-tetrahydrofolate synthase, cytoplasmic, putative"/>
    <property type="match status" value="1"/>
</dbReference>
<dbReference type="InterPro" id="IPR036291">
    <property type="entry name" value="NAD(P)-bd_dom_sf"/>
</dbReference>
<dbReference type="InterPro" id="IPR020630">
    <property type="entry name" value="THF_DH/CycHdrlase_cat_dom"/>
</dbReference>
<dbReference type="GO" id="GO:0004488">
    <property type="term" value="F:methylenetetrahydrofolate dehydrogenase (NADP+) activity"/>
    <property type="evidence" value="ECO:0007669"/>
    <property type="project" value="InterPro"/>
</dbReference>
<dbReference type="GO" id="GO:0005829">
    <property type="term" value="C:cytosol"/>
    <property type="evidence" value="ECO:0007669"/>
    <property type="project" value="TreeGrafter"/>
</dbReference>
<dbReference type="InterPro" id="IPR020631">
    <property type="entry name" value="THF_DH/CycHdrlase_NAD-bd_dom"/>
</dbReference>
<evidence type="ECO:0000256" key="5">
    <source>
        <dbReference type="ARBA" id="ARBA00022755"/>
    </source>
</evidence>
<evidence type="ECO:0000259" key="13">
    <source>
        <dbReference type="Pfam" id="PF02882"/>
    </source>
</evidence>
<dbReference type="PROSITE" id="PS00766">
    <property type="entry name" value="THF_DHG_CYH_1"/>
    <property type="match status" value="1"/>
</dbReference>
<dbReference type="GO" id="GO:0009086">
    <property type="term" value="P:methionine biosynthetic process"/>
    <property type="evidence" value="ECO:0007669"/>
    <property type="project" value="UniProtKB-KW"/>
</dbReference>
<keyword evidence="4" id="KW-0028">Amino-acid biosynthesis</keyword>
<evidence type="ECO:0000313" key="14">
    <source>
        <dbReference type="EMBL" id="SVC68315.1"/>
    </source>
</evidence>
<dbReference type="EMBL" id="UINC01104846">
    <property type="protein sequence ID" value="SVC68315.1"/>
    <property type="molecule type" value="Genomic_DNA"/>
</dbReference>
<reference evidence="14" key="1">
    <citation type="submission" date="2018-05" db="EMBL/GenBank/DDBJ databases">
        <authorList>
            <person name="Lanie J.A."/>
            <person name="Ng W.-L."/>
            <person name="Kazmierczak K.M."/>
            <person name="Andrzejewski T.M."/>
            <person name="Davidsen T.M."/>
            <person name="Wayne K.J."/>
            <person name="Tettelin H."/>
            <person name="Glass J.I."/>
            <person name="Rusch D."/>
            <person name="Podicherti R."/>
            <person name="Tsui H.-C.T."/>
            <person name="Winkler M.E."/>
        </authorList>
    </citation>
    <scope>NUCLEOTIDE SEQUENCE</scope>
</reference>
<dbReference type="PROSITE" id="PS00767">
    <property type="entry name" value="THF_DHG_CYH_2"/>
    <property type="match status" value="1"/>
</dbReference>